<feature type="compositionally biased region" description="Basic and acidic residues" evidence="1">
    <location>
        <begin position="90"/>
        <end position="102"/>
    </location>
</feature>
<sequence length="156" mass="17000">MTPQAIGAGVAGTAVVGGGGTLAAYAAGAFGKETYLTQAQKDSEIKGKKDYIGDNKTEIQALWDDTNYKTNLKSAHWDNMDAQDISTSSKPEKTVKNQVDDTSKKSEVATYVSAWCQAVSVKELDSIPRNATEDENKDHKRWEAFKFACFKTKTGH</sequence>
<organism evidence="2 3">
    <name type="scientific">Candidatus Mycoplasma haematohominis</name>
    <dbReference type="NCBI Taxonomy" id="1494318"/>
    <lineage>
        <taxon>Bacteria</taxon>
        <taxon>Bacillati</taxon>
        <taxon>Mycoplasmatota</taxon>
        <taxon>Mollicutes</taxon>
        <taxon>Mycoplasmataceae</taxon>
        <taxon>Mycoplasma</taxon>
    </lineage>
</organism>
<dbReference type="AlphaFoldDB" id="A0A478FRB3"/>
<evidence type="ECO:0000313" key="3">
    <source>
        <dbReference type="Proteomes" id="UP000324831"/>
    </source>
</evidence>
<accession>A0A478FRB3</accession>
<gene>
    <name evidence="2" type="ORF">MHSWG343_07070</name>
</gene>
<evidence type="ECO:0000313" key="2">
    <source>
        <dbReference type="EMBL" id="GCE63707.1"/>
    </source>
</evidence>
<name>A0A478FRB3_9MOLU</name>
<evidence type="ECO:0000256" key="1">
    <source>
        <dbReference type="SAM" id="MobiDB-lite"/>
    </source>
</evidence>
<protein>
    <submittedName>
        <fullName evidence="2">Uncharacterized protein</fullName>
    </submittedName>
</protein>
<dbReference type="Proteomes" id="UP000324831">
    <property type="component" value="Unassembled WGS sequence"/>
</dbReference>
<reference evidence="2 3" key="1">
    <citation type="submission" date="2019-01" db="EMBL/GenBank/DDBJ databases">
        <title>Draft genome sequences of Candidatus Mycoplasma haemohominis SWG34-3 identified from a patient with pyrexia, anemia and liver dysfunction.</title>
        <authorList>
            <person name="Sekizuka T."/>
            <person name="Hattori N."/>
            <person name="Katano H."/>
            <person name="Takuma T."/>
            <person name="Ito T."/>
            <person name="Arai N."/>
            <person name="Yanai R."/>
            <person name="Ishii S."/>
            <person name="Miura Y."/>
            <person name="Tokunaga T."/>
            <person name="Watanabe H."/>
            <person name="Nomura N."/>
            <person name="Eguchi J."/>
            <person name="Arai T."/>
            <person name="Hasegawa H."/>
            <person name="Nakamaki T."/>
            <person name="Wakita T."/>
            <person name="Niki Y."/>
            <person name="Kuroda M."/>
        </authorList>
    </citation>
    <scope>NUCLEOTIDE SEQUENCE [LARGE SCALE GENOMIC DNA]</scope>
    <source>
        <strain evidence="2">SWG34-3</strain>
    </source>
</reference>
<feature type="region of interest" description="Disordered" evidence="1">
    <location>
        <begin position="83"/>
        <end position="102"/>
    </location>
</feature>
<comment type="caution">
    <text evidence="2">The sequence shown here is derived from an EMBL/GenBank/DDBJ whole genome shotgun (WGS) entry which is preliminary data.</text>
</comment>
<proteinExistence type="predicted"/>
<dbReference type="EMBL" id="BIMN01000003">
    <property type="protein sequence ID" value="GCE63707.1"/>
    <property type="molecule type" value="Genomic_DNA"/>
</dbReference>
<dbReference type="RefSeq" id="WP_216083387.1">
    <property type="nucleotide sequence ID" value="NZ_CACTIB010000021.1"/>
</dbReference>